<dbReference type="InterPro" id="IPR038718">
    <property type="entry name" value="SNF2-like_sf"/>
</dbReference>
<reference evidence="4" key="1">
    <citation type="submission" date="2020-10" db="EMBL/GenBank/DDBJ databases">
        <authorList>
            <person name="Gilroy R."/>
        </authorList>
    </citation>
    <scope>NUCLEOTIDE SEQUENCE</scope>
    <source>
        <strain evidence="4">13361</strain>
    </source>
</reference>
<keyword evidence="4" id="KW-0347">Helicase</keyword>
<dbReference type="SUPFAM" id="SSF52540">
    <property type="entry name" value="P-loop containing nucleoside triphosphate hydrolases"/>
    <property type="match status" value="2"/>
</dbReference>
<proteinExistence type="predicted"/>
<dbReference type="AlphaFoldDB" id="A0A9D0Z0U5"/>
<dbReference type="Pfam" id="PF00271">
    <property type="entry name" value="Helicase_C"/>
    <property type="match status" value="1"/>
</dbReference>
<keyword evidence="4" id="KW-0067">ATP-binding</keyword>
<evidence type="ECO:0000259" key="2">
    <source>
        <dbReference type="PROSITE" id="PS51192"/>
    </source>
</evidence>
<dbReference type="Gene3D" id="1.10.150.20">
    <property type="entry name" value="5' to 3' exonuclease, C-terminal subdomain"/>
    <property type="match status" value="1"/>
</dbReference>
<organism evidence="4 5">
    <name type="scientific">Candidatus Faecousia excrementigallinarum</name>
    <dbReference type="NCBI Taxonomy" id="2840806"/>
    <lineage>
        <taxon>Bacteria</taxon>
        <taxon>Bacillati</taxon>
        <taxon>Bacillota</taxon>
        <taxon>Clostridia</taxon>
        <taxon>Eubacteriales</taxon>
        <taxon>Oscillospiraceae</taxon>
        <taxon>Faecousia</taxon>
    </lineage>
</organism>
<dbReference type="CDD" id="cd18793">
    <property type="entry name" value="SF2_C_SNF"/>
    <property type="match status" value="1"/>
</dbReference>
<keyword evidence="1" id="KW-0378">Hydrolase</keyword>
<dbReference type="InterPro" id="IPR000330">
    <property type="entry name" value="SNF2_N"/>
</dbReference>
<accession>A0A9D0Z0U5</accession>
<feature type="domain" description="Helicase ATP-binding" evidence="2">
    <location>
        <begin position="292"/>
        <end position="451"/>
    </location>
</feature>
<dbReference type="GO" id="GO:0005524">
    <property type="term" value="F:ATP binding"/>
    <property type="evidence" value="ECO:0007669"/>
    <property type="project" value="InterPro"/>
</dbReference>
<dbReference type="Proteomes" id="UP000886796">
    <property type="component" value="Unassembled WGS sequence"/>
</dbReference>
<gene>
    <name evidence="4" type="ORF">IAB74_01030</name>
</gene>
<dbReference type="InterPro" id="IPR049730">
    <property type="entry name" value="SNF2/RAD54-like_C"/>
</dbReference>
<dbReference type="InterPro" id="IPR001650">
    <property type="entry name" value="Helicase_C-like"/>
</dbReference>
<evidence type="ECO:0000313" key="4">
    <source>
        <dbReference type="EMBL" id="HIQ67079.1"/>
    </source>
</evidence>
<dbReference type="Pfam" id="PF00176">
    <property type="entry name" value="SNF2-rel_dom"/>
    <property type="match status" value="1"/>
</dbReference>
<dbReference type="GO" id="GO:0004386">
    <property type="term" value="F:helicase activity"/>
    <property type="evidence" value="ECO:0007669"/>
    <property type="project" value="UniProtKB-KW"/>
</dbReference>
<dbReference type="GO" id="GO:0016787">
    <property type="term" value="F:hydrolase activity"/>
    <property type="evidence" value="ECO:0007669"/>
    <property type="project" value="UniProtKB-KW"/>
</dbReference>
<sequence length="726" mass="80460">MARSFTSEDTRRLQRDFGEFLARLTQCADALAQYRAGVNQAADGLIAQEKLRILQEIPVEELNRGKQGIRVKTLRDRGFATVADLDSASVSGLAAIDGISDEGARTIKEMVNDLGEEAGKGLKIRLSTDNKTPGATALVTALAQYRMTAEQAQVSEKILGTYGNAIKNALADIAPGQSGLRWLFTSREKKDKAEKAYRFLAGFRENPAWQEGQGVLSSQVSLAWLDEASAWADFEANAFAFFHILEELRPGLLGTEDSRYGLPEELAQKIQEVSFQPQGLRCSLRRYQAWGVKYILAQRRVLLGDEMGLGKTVQAIAAMVSLKNDGATHFLVVCPASVVENWCREISKHSCLPAHKIHGSDRGRAFQSWMEGGGVGVTTYETTEYFYLDSSFRFSMLTVDEAHYIKNPEAQRTNHVKEIARHAERLLFMTGTALENKVDEMIALISILQPEVAETVRGIASLAAAPQFRKKIAPVYYRRKREDVLTELPDLIENEEWCSLTREEERVYEAAVLEKRYNDARRVSWNVNDPACSSKAARMLELIQEAAAEGRKVIVFSFFLDTIGKISTLLGQQCIGPITGSVAPQERQAMIDRFDRAPGGTVLTAQIQAGGTGLNIQSASVVILCEPQFKPSMENQAISRAYRMGQTRNVLVYRLLCQDTVDERIRDLLAQKQAAFDAFADESEAAKESLALDEKTFGNIMEAEVRRIGQKHQAEPAGLPEKGGDS</sequence>
<dbReference type="Gene3D" id="3.40.50.300">
    <property type="entry name" value="P-loop containing nucleotide triphosphate hydrolases"/>
    <property type="match status" value="1"/>
</dbReference>
<dbReference type="PROSITE" id="PS51192">
    <property type="entry name" value="HELICASE_ATP_BIND_1"/>
    <property type="match status" value="1"/>
</dbReference>
<evidence type="ECO:0000256" key="1">
    <source>
        <dbReference type="ARBA" id="ARBA00022801"/>
    </source>
</evidence>
<dbReference type="PANTHER" id="PTHR10799">
    <property type="entry name" value="SNF2/RAD54 HELICASE FAMILY"/>
    <property type="match status" value="1"/>
</dbReference>
<dbReference type="PROSITE" id="PS51194">
    <property type="entry name" value="HELICASE_CTER"/>
    <property type="match status" value="1"/>
</dbReference>
<dbReference type="EMBL" id="DVFK01000015">
    <property type="protein sequence ID" value="HIQ67079.1"/>
    <property type="molecule type" value="Genomic_DNA"/>
</dbReference>
<dbReference type="Gene3D" id="3.40.50.10810">
    <property type="entry name" value="Tandem AAA-ATPase domain"/>
    <property type="match status" value="1"/>
</dbReference>
<name>A0A9D0Z0U5_9FIRM</name>
<dbReference type="InterPro" id="IPR010995">
    <property type="entry name" value="DNA_repair_Rad51/TF_NusA_a-hlx"/>
</dbReference>
<dbReference type="SMART" id="SM00487">
    <property type="entry name" value="DEXDc"/>
    <property type="match status" value="1"/>
</dbReference>
<dbReference type="InterPro" id="IPR014001">
    <property type="entry name" value="Helicase_ATP-bd"/>
</dbReference>
<keyword evidence="4" id="KW-0547">Nucleotide-binding</keyword>
<dbReference type="SMART" id="SM00490">
    <property type="entry name" value="HELICc"/>
    <property type="match status" value="1"/>
</dbReference>
<dbReference type="InterPro" id="IPR027417">
    <property type="entry name" value="P-loop_NTPase"/>
</dbReference>
<protein>
    <submittedName>
        <fullName evidence="4">DEAD/DEAH box helicase family protein</fullName>
    </submittedName>
</protein>
<evidence type="ECO:0000313" key="5">
    <source>
        <dbReference type="Proteomes" id="UP000886796"/>
    </source>
</evidence>
<comment type="caution">
    <text evidence="4">The sequence shown here is derived from an EMBL/GenBank/DDBJ whole genome shotgun (WGS) entry which is preliminary data.</text>
</comment>
<evidence type="ECO:0000259" key="3">
    <source>
        <dbReference type="PROSITE" id="PS51194"/>
    </source>
</evidence>
<feature type="domain" description="Helicase C-terminal" evidence="3">
    <location>
        <begin position="538"/>
        <end position="691"/>
    </location>
</feature>
<dbReference type="SUPFAM" id="SSF47794">
    <property type="entry name" value="Rad51 N-terminal domain-like"/>
    <property type="match status" value="1"/>
</dbReference>
<reference evidence="4" key="2">
    <citation type="journal article" date="2021" name="PeerJ">
        <title>Extensive microbial diversity within the chicken gut microbiome revealed by metagenomics and culture.</title>
        <authorList>
            <person name="Gilroy R."/>
            <person name="Ravi A."/>
            <person name="Getino M."/>
            <person name="Pursley I."/>
            <person name="Horton D.L."/>
            <person name="Alikhan N.F."/>
            <person name="Baker D."/>
            <person name="Gharbi K."/>
            <person name="Hall N."/>
            <person name="Watson M."/>
            <person name="Adriaenssens E.M."/>
            <person name="Foster-Nyarko E."/>
            <person name="Jarju S."/>
            <person name="Secka A."/>
            <person name="Antonio M."/>
            <person name="Oren A."/>
            <person name="Chaudhuri R.R."/>
            <person name="La Ragione R."/>
            <person name="Hildebrand F."/>
            <person name="Pallen M.J."/>
        </authorList>
    </citation>
    <scope>NUCLEOTIDE SEQUENCE</scope>
    <source>
        <strain evidence="4">13361</strain>
    </source>
</reference>
<dbReference type="CDD" id="cd17919">
    <property type="entry name" value="DEXHc_Snf"/>
    <property type="match status" value="1"/>
</dbReference>